<accession>A0A0B2PXV1</accession>
<name>A0A0B2PXV1_GLYSO</name>
<dbReference type="AlphaFoldDB" id="A0A0B2PXV1"/>
<reference evidence="2" key="1">
    <citation type="submission" date="2014-07" db="EMBL/GenBank/DDBJ databases">
        <title>Identification of a novel salt tolerance gene in wild soybean by whole-genome sequencing.</title>
        <authorList>
            <person name="Lam H.-M."/>
            <person name="Qi X."/>
            <person name="Li M.-W."/>
            <person name="Liu X."/>
            <person name="Xie M."/>
            <person name="Ni M."/>
            <person name="Xu X."/>
        </authorList>
    </citation>
    <scope>NUCLEOTIDE SEQUENCE [LARGE SCALE GENOMIC DNA]</scope>
    <source>
        <tissue evidence="2">Root</tissue>
    </source>
</reference>
<gene>
    <name evidence="2" type="ORF">glysoja_035336</name>
</gene>
<feature type="region of interest" description="Disordered" evidence="1">
    <location>
        <begin position="1"/>
        <end position="24"/>
    </location>
</feature>
<evidence type="ECO:0000313" key="2">
    <source>
        <dbReference type="EMBL" id="KHN12529.1"/>
    </source>
</evidence>
<dbReference type="Proteomes" id="UP000053555">
    <property type="component" value="Unassembled WGS sequence"/>
</dbReference>
<organism evidence="2">
    <name type="scientific">Glycine soja</name>
    <name type="common">Wild soybean</name>
    <dbReference type="NCBI Taxonomy" id="3848"/>
    <lineage>
        <taxon>Eukaryota</taxon>
        <taxon>Viridiplantae</taxon>
        <taxon>Streptophyta</taxon>
        <taxon>Embryophyta</taxon>
        <taxon>Tracheophyta</taxon>
        <taxon>Spermatophyta</taxon>
        <taxon>Magnoliopsida</taxon>
        <taxon>eudicotyledons</taxon>
        <taxon>Gunneridae</taxon>
        <taxon>Pentapetalae</taxon>
        <taxon>rosids</taxon>
        <taxon>fabids</taxon>
        <taxon>Fabales</taxon>
        <taxon>Fabaceae</taxon>
        <taxon>Papilionoideae</taxon>
        <taxon>50 kb inversion clade</taxon>
        <taxon>NPAAA clade</taxon>
        <taxon>indigoferoid/millettioid clade</taxon>
        <taxon>Phaseoleae</taxon>
        <taxon>Glycine</taxon>
        <taxon>Glycine subgen. Soja</taxon>
    </lineage>
</organism>
<sequence>MSGVTNNNEEDKKPTEQGAHINLKLEMEDEDEIDAMLHQTGGYVV</sequence>
<protein>
    <submittedName>
        <fullName evidence="2">Uncharacterized protein</fullName>
    </submittedName>
</protein>
<dbReference type="Gene3D" id="3.10.20.90">
    <property type="entry name" value="Phosphatidylinositol 3-kinase Catalytic Subunit, Chain A, domain 1"/>
    <property type="match status" value="1"/>
</dbReference>
<evidence type="ECO:0000256" key="1">
    <source>
        <dbReference type="SAM" id="MobiDB-lite"/>
    </source>
</evidence>
<dbReference type="EMBL" id="KN663047">
    <property type="protein sequence ID" value="KHN12529.1"/>
    <property type="molecule type" value="Genomic_DNA"/>
</dbReference>
<proteinExistence type="predicted"/>